<sequence length="264" mass="31331">MKIIISPAKQMQVDTDTFDVLSEPQMLSQAEEIMNYMKSLTTDELKKLWHTSDKLFQLNAKRLKSMDLKSEYQTPAILAFCGLQYQYMAPDLFTQSALDYIQQNMRILSSFYGVLRPFDGVVPYRLEMKAKAHVNGTRNLHQFWNRTWFDLLTKDDDLIINLASKMYAHQVGRYMKNTNVKMISCVFGYYNEQKNKVIQDNTYAKMARGEMVRYMAENNIHDYREIVNFNDFGYQYTPQYSDDENYIFLRDPKQKRKKYENNNA</sequence>
<reference evidence="2 3" key="1">
    <citation type="journal article" date="2015" name="Genome Announc.">
        <title>Expanding the biotechnology potential of lactobacilli through comparative genomics of 213 strains and associated genera.</title>
        <authorList>
            <person name="Sun Z."/>
            <person name="Harris H.M."/>
            <person name="McCann A."/>
            <person name="Guo C."/>
            <person name="Argimon S."/>
            <person name="Zhang W."/>
            <person name="Yang X."/>
            <person name="Jeffery I.B."/>
            <person name="Cooney J.C."/>
            <person name="Kagawa T.F."/>
            <person name="Liu W."/>
            <person name="Song Y."/>
            <person name="Salvetti E."/>
            <person name="Wrobel A."/>
            <person name="Rasinkangas P."/>
            <person name="Parkhill J."/>
            <person name="Rea M.C."/>
            <person name="O'Sullivan O."/>
            <person name="Ritari J."/>
            <person name="Douillard F.P."/>
            <person name="Paul Ross R."/>
            <person name="Yang R."/>
            <person name="Briner A.E."/>
            <person name="Felis G.E."/>
            <person name="de Vos W.M."/>
            <person name="Barrangou R."/>
            <person name="Klaenhammer T.R."/>
            <person name="Caufield P.W."/>
            <person name="Cui Y."/>
            <person name="Zhang H."/>
            <person name="O'Toole P.W."/>
        </authorList>
    </citation>
    <scope>NUCLEOTIDE SEQUENCE [LARGE SCALE GENOMIC DNA]</scope>
    <source>
        <strain evidence="2 3">DSM 20653</strain>
    </source>
</reference>
<dbReference type="InterPro" id="IPR005583">
    <property type="entry name" value="YaaA"/>
</dbReference>
<dbReference type="GO" id="GO:0005829">
    <property type="term" value="C:cytosol"/>
    <property type="evidence" value="ECO:0007669"/>
    <property type="project" value="TreeGrafter"/>
</dbReference>
<keyword evidence="3" id="KW-1185">Reference proteome</keyword>
<proteinExistence type="inferred from homology"/>
<protein>
    <recommendedName>
        <fullName evidence="1">UPF0246 protein FC64_GL001291</fullName>
    </recommendedName>
</protein>
<accession>A0A0R1ZBC4</accession>
<dbReference type="PANTHER" id="PTHR30283:SF4">
    <property type="entry name" value="PEROXIDE STRESS RESISTANCE PROTEIN YAAA"/>
    <property type="match status" value="1"/>
</dbReference>
<dbReference type="EMBL" id="AYYZ01000029">
    <property type="protein sequence ID" value="KRM52093.1"/>
    <property type="molecule type" value="Genomic_DNA"/>
</dbReference>
<evidence type="ECO:0000313" key="3">
    <source>
        <dbReference type="Proteomes" id="UP000051291"/>
    </source>
</evidence>
<gene>
    <name evidence="2" type="ORF">FC64_GL001291</name>
</gene>
<evidence type="ECO:0000256" key="1">
    <source>
        <dbReference type="HAMAP-Rule" id="MF_00652"/>
    </source>
</evidence>
<evidence type="ECO:0000313" key="2">
    <source>
        <dbReference type="EMBL" id="KRM52093.1"/>
    </source>
</evidence>
<comment type="similarity">
    <text evidence="1">Belongs to the UPF0246 family.</text>
</comment>
<organism evidence="2 3">
    <name type="scientific">Ligilactobacillus araffinosus DSM 20653</name>
    <dbReference type="NCBI Taxonomy" id="1423820"/>
    <lineage>
        <taxon>Bacteria</taxon>
        <taxon>Bacillati</taxon>
        <taxon>Bacillota</taxon>
        <taxon>Bacilli</taxon>
        <taxon>Lactobacillales</taxon>
        <taxon>Lactobacillaceae</taxon>
        <taxon>Ligilactobacillus</taxon>
    </lineage>
</organism>
<comment type="caution">
    <text evidence="2">The sequence shown here is derived from an EMBL/GenBank/DDBJ whole genome shotgun (WGS) entry which is preliminary data.</text>
</comment>
<dbReference type="NCBIfam" id="NF002543">
    <property type="entry name" value="PRK02101.1-4"/>
    <property type="match status" value="1"/>
</dbReference>
<dbReference type="PATRIC" id="fig|1423820.4.peg.1317"/>
<dbReference type="GO" id="GO:0033194">
    <property type="term" value="P:response to hydroperoxide"/>
    <property type="evidence" value="ECO:0007669"/>
    <property type="project" value="TreeGrafter"/>
</dbReference>
<dbReference type="PANTHER" id="PTHR30283">
    <property type="entry name" value="PEROXIDE STRESS RESPONSE PROTEIN YAAA"/>
    <property type="match status" value="1"/>
</dbReference>
<dbReference type="Pfam" id="PF03883">
    <property type="entry name" value="H2O2_YaaD"/>
    <property type="match status" value="1"/>
</dbReference>
<name>A0A0R1ZBC4_9LACO</name>
<dbReference type="HAMAP" id="MF_00652">
    <property type="entry name" value="UPF0246"/>
    <property type="match status" value="1"/>
</dbReference>
<dbReference type="Proteomes" id="UP000051291">
    <property type="component" value="Unassembled WGS sequence"/>
</dbReference>
<dbReference type="AlphaFoldDB" id="A0A0R1ZBC4"/>
<dbReference type="RefSeq" id="WP_057907101.1">
    <property type="nucleotide sequence ID" value="NZ_AYYZ01000029.1"/>
</dbReference>
<dbReference type="STRING" id="1423820.FC64_GL001291"/>